<dbReference type="Proteomes" id="UP001160148">
    <property type="component" value="Unassembled WGS sequence"/>
</dbReference>
<accession>A0AAV0VN32</accession>
<dbReference type="GO" id="GO:0008270">
    <property type="term" value="F:zinc ion binding"/>
    <property type="evidence" value="ECO:0007669"/>
    <property type="project" value="UniProtKB-KW"/>
</dbReference>
<reference evidence="5 6" key="1">
    <citation type="submission" date="2023-01" db="EMBL/GenBank/DDBJ databases">
        <authorList>
            <person name="Whitehead M."/>
        </authorList>
    </citation>
    <scope>NUCLEOTIDE SEQUENCE [LARGE SCALE GENOMIC DNA]</scope>
</reference>
<gene>
    <name evidence="5" type="ORF">MEUPH1_LOCUS1449</name>
</gene>
<keyword evidence="2" id="KW-0862">Zinc</keyword>
<keyword evidence="6" id="KW-1185">Reference proteome</keyword>
<evidence type="ECO:0000256" key="3">
    <source>
        <dbReference type="PROSITE-ProRule" id="PRU00175"/>
    </source>
</evidence>
<dbReference type="SMART" id="SM00184">
    <property type="entry name" value="RING"/>
    <property type="match status" value="1"/>
</dbReference>
<dbReference type="InterPro" id="IPR001841">
    <property type="entry name" value="Znf_RING"/>
</dbReference>
<evidence type="ECO:0000313" key="5">
    <source>
        <dbReference type="EMBL" id="CAI6344297.1"/>
    </source>
</evidence>
<dbReference type="Gene3D" id="3.30.40.10">
    <property type="entry name" value="Zinc/RING finger domain, C3HC4 (zinc finger)"/>
    <property type="match status" value="1"/>
</dbReference>
<comment type="caution">
    <text evidence="5">The sequence shown here is derived from an EMBL/GenBank/DDBJ whole genome shotgun (WGS) entry which is preliminary data.</text>
</comment>
<dbReference type="InterPro" id="IPR013083">
    <property type="entry name" value="Znf_RING/FYVE/PHD"/>
</dbReference>
<dbReference type="PROSITE" id="PS50089">
    <property type="entry name" value="ZF_RING_2"/>
    <property type="match status" value="1"/>
</dbReference>
<dbReference type="AlphaFoldDB" id="A0AAV0VN32"/>
<dbReference type="EMBL" id="CARXXK010000001">
    <property type="protein sequence ID" value="CAI6344297.1"/>
    <property type="molecule type" value="Genomic_DNA"/>
</dbReference>
<protein>
    <recommendedName>
        <fullName evidence="4">RING-type domain-containing protein</fullName>
    </recommendedName>
</protein>
<evidence type="ECO:0000313" key="6">
    <source>
        <dbReference type="Proteomes" id="UP001160148"/>
    </source>
</evidence>
<feature type="domain" description="RING-type" evidence="4">
    <location>
        <begin position="230"/>
        <end position="275"/>
    </location>
</feature>
<dbReference type="Pfam" id="PF13920">
    <property type="entry name" value="zf-C3HC4_3"/>
    <property type="match status" value="1"/>
</dbReference>
<evidence type="ECO:0000256" key="2">
    <source>
        <dbReference type="ARBA" id="ARBA00022833"/>
    </source>
</evidence>
<evidence type="ECO:0000256" key="1">
    <source>
        <dbReference type="ARBA" id="ARBA00022771"/>
    </source>
</evidence>
<dbReference type="SUPFAM" id="SSF57850">
    <property type="entry name" value="RING/U-box"/>
    <property type="match status" value="1"/>
</dbReference>
<sequence length="287" mass="32884">MTDFEPALRDALSSSVGVEGTRVLGCWFHHNQAVWKKMKSLNYLETVNSNTYALKTLKILMCLPLLPSAEIEQGFLLTKTYAIHHNVPLTNLFEYYQNYWIRRVGVNIISVNGVSRRTNNNLESFHNFLRHKFSIAHPNLCVFLGQICVLSQKLIKRAVEHHEAGLLSVWQFLVKCSYSCAGYERRQRHWALGIEHDHESNYDVLEDDFVEPGPEVPQNAPEVVHNPRNCMVCLTTTPGENVAQHIVLPCGHAWVCETCVSVLDGQYRRTCPVCRGDVLRFQRMFLS</sequence>
<evidence type="ECO:0000259" key="4">
    <source>
        <dbReference type="PROSITE" id="PS50089"/>
    </source>
</evidence>
<keyword evidence="1 3" id="KW-0479">Metal-binding</keyword>
<proteinExistence type="predicted"/>
<keyword evidence="1 3" id="KW-0863">Zinc-finger</keyword>
<name>A0AAV0VN32_9HEMI</name>
<organism evidence="5 6">
    <name type="scientific">Macrosiphum euphorbiae</name>
    <name type="common">potato aphid</name>
    <dbReference type="NCBI Taxonomy" id="13131"/>
    <lineage>
        <taxon>Eukaryota</taxon>
        <taxon>Metazoa</taxon>
        <taxon>Ecdysozoa</taxon>
        <taxon>Arthropoda</taxon>
        <taxon>Hexapoda</taxon>
        <taxon>Insecta</taxon>
        <taxon>Pterygota</taxon>
        <taxon>Neoptera</taxon>
        <taxon>Paraneoptera</taxon>
        <taxon>Hemiptera</taxon>
        <taxon>Sternorrhyncha</taxon>
        <taxon>Aphidomorpha</taxon>
        <taxon>Aphidoidea</taxon>
        <taxon>Aphididae</taxon>
        <taxon>Macrosiphini</taxon>
        <taxon>Macrosiphum</taxon>
    </lineage>
</organism>